<protein>
    <submittedName>
        <fullName evidence="1">Uncharacterized protein</fullName>
    </submittedName>
</protein>
<evidence type="ECO:0000313" key="1">
    <source>
        <dbReference type="EMBL" id="KIM85658.1"/>
    </source>
</evidence>
<dbReference type="EMBL" id="KN832984">
    <property type="protein sequence ID" value="KIM85658.1"/>
    <property type="molecule type" value="Genomic_DNA"/>
</dbReference>
<dbReference type="HOGENOM" id="CLU_3088032_0_0_1"/>
<evidence type="ECO:0000313" key="2">
    <source>
        <dbReference type="Proteomes" id="UP000054166"/>
    </source>
</evidence>
<proteinExistence type="predicted"/>
<dbReference type="Proteomes" id="UP000054166">
    <property type="component" value="Unassembled WGS sequence"/>
</dbReference>
<gene>
    <name evidence="1" type="ORF">PILCRDRAFT_816853</name>
</gene>
<accession>A0A0C3BH91</accession>
<name>A0A0C3BH91_PILCF</name>
<dbReference type="AlphaFoldDB" id="A0A0C3BH91"/>
<dbReference type="InParanoid" id="A0A0C3BH91"/>
<sequence>MPGVIIKRFGIALWKAYGSLYEQRLNLNSIEAYPLYVLSIRFTRSYLTRVQR</sequence>
<reference evidence="1 2" key="1">
    <citation type="submission" date="2014-04" db="EMBL/GenBank/DDBJ databases">
        <authorList>
            <consortium name="DOE Joint Genome Institute"/>
            <person name="Kuo A."/>
            <person name="Tarkka M."/>
            <person name="Buscot F."/>
            <person name="Kohler A."/>
            <person name="Nagy L.G."/>
            <person name="Floudas D."/>
            <person name="Copeland A."/>
            <person name="Barry K.W."/>
            <person name="Cichocki N."/>
            <person name="Veneault-Fourrey C."/>
            <person name="LaButti K."/>
            <person name="Lindquist E.A."/>
            <person name="Lipzen A."/>
            <person name="Lundell T."/>
            <person name="Morin E."/>
            <person name="Murat C."/>
            <person name="Sun H."/>
            <person name="Tunlid A."/>
            <person name="Henrissat B."/>
            <person name="Grigoriev I.V."/>
            <person name="Hibbett D.S."/>
            <person name="Martin F."/>
            <person name="Nordberg H.P."/>
            <person name="Cantor M.N."/>
            <person name="Hua S.X."/>
        </authorList>
    </citation>
    <scope>NUCLEOTIDE SEQUENCE [LARGE SCALE GENOMIC DNA]</scope>
    <source>
        <strain evidence="1 2">F 1598</strain>
    </source>
</reference>
<keyword evidence="2" id="KW-1185">Reference proteome</keyword>
<reference evidence="2" key="2">
    <citation type="submission" date="2015-01" db="EMBL/GenBank/DDBJ databases">
        <title>Evolutionary Origins and Diversification of the Mycorrhizal Mutualists.</title>
        <authorList>
            <consortium name="DOE Joint Genome Institute"/>
            <consortium name="Mycorrhizal Genomics Consortium"/>
            <person name="Kohler A."/>
            <person name="Kuo A."/>
            <person name="Nagy L.G."/>
            <person name="Floudas D."/>
            <person name="Copeland A."/>
            <person name="Barry K.W."/>
            <person name="Cichocki N."/>
            <person name="Veneault-Fourrey C."/>
            <person name="LaButti K."/>
            <person name="Lindquist E.A."/>
            <person name="Lipzen A."/>
            <person name="Lundell T."/>
            <person name="Morin E."/>
            <person name="Murat C."/>
            <person name="Riley R."/>
            <person name="Ohm R."/>
            <person name="Sun H."/>
            <person name="Tunlid A."/>
            <person name="Henrissat B."/>
            <person name="Grigoriev I.V."/>
            <person name="Hibbett D.S."/>
            <person name="Martin F."/>
        </authorList>
    </citation>
    <scope>NUCLEOTIDE SEQUENCE [LARGE SCALE GENOMIC DNA]</scope>
    <source>
        <strain evidence="2">F 1598</strain>
    </source>
</reference>
<organism evidence="1 2">
    <name type="scientific">Piloderma croceum (strain F 1598)</name>
    <dbReference type="NCBI Taxonomy" id="765440"/>
    <lineage>
        <taxon>Eukaryota</taxon>
        <taxon>Fungi</taxon>
        <taxon>Dikarya</taxon>
        <taxon>Basidiomycota</taxon>
        <taxon>Agaricomycotina</taxon>
        <taxon>Agaricomycetes</taxon>
        <taxon>Agaricomycetidae</taxon>
        <taxon>Atheliales</taxon>
        <taxon>Atheliaceae</taxon>
        <taxon>Piloderma</taxon>
    </lineage>
</organism>